<protein>
    <submittedName>
        <fullName evidence="1">I-AAA protease yme1</fullName>
    </submittedName>
</protein>
<proteinExistence type="predicted"/>
<keyword evidence="2" id="KW-1185">Reference proteome</keyword>
<evidence type="ECO:0000313" key="1">
    <source>
        <dbReference type="EMBL" id="KAJ9635164.1"/>
    </source>
</evidence>
<sequence>MAFQAPVTIQNIASVTSELWPSMSAVLQAPFRTVNHRTPPVLPTRDARGAVTNSILEQAATSEVRTAPRQALPDCLEAVPASAMRFRPSPEVLRTMPTTTTLFSALSKNALRNANPLARALPPISAASRQYSTFTRLGPLKLHAIPRPGNVGLSQTRNIFGGNTSRNLLSHMEQTANNNPTSATAQNAFYSALLRANMPEIVIERYQSGRYATNPACEATYVRALEKVGETEKAAAITENKGMTGQNGTLTAEQLQAIGQAVGARARGGNISIARNGSGGKESPLYVVVEESTGSTIFKWVKFFVYFGLITYFSLVVLTLIVEASGMLKKVGGTQNAEARPELQTTRFSDVHGCDEAKEELQELVEFLKAPEKFSTLGGKLPKGVLLVGPPGTGKTLLARAVAGEAGVPFFYMSGSEFDEVYVGVGAKRVRELFNAARAKAPAIVFIDELDAIGGKRNERDAAYVKQTLNQLLTDLDGFDQNSGVIFLAATNFPQLLDKALTRPGRFDRNVNVPLPDVRGRVAILKHHMRNVQVGTDVDAAVLARGTPGFSGAELENLVNQAAVHASKNKANKVTMSAFEWAKDRILMGAERRSAVIQQKDKVMTAYHEGGHALVAMFTKYTDPLYKATIMPRGHALGITFQLPDMDKVSMAKKEYLAKIDVCMGGKVAEEIVYGPDDVTSGAASDIQTATQIAYSMVTQMGMSEELGNIDLHSDYSRLSSETKMRIENELLTEHRVELDRLANALVEYENLNKEEMEKVVRGEKLPDRLLASPEAPIKIPAVGLGLPGMTTGGSAGGGPGGGSAAGDEPGPGLPGPGSRVEVMADRRGRIRRVSEGSEASVSGVGCVCFLGRVA</sequence>
<accession>A0ACC2YJ68</accession>
<comment type="caution">
    <text evidence="1">The sequence shown here is derived from an EMBL/GenBank/DDBJ whole genome shotgun (WGS) entry which is preliminary data.</text>
</comment>
<reference evidence="1" key="1">
    <citation type="submission" date="2022-10" db="EMBL/GenBank/DDBJ databases">
        <title>Culturing micro-colonial fungi from biological soil crusts in the Mojave desert and describing Neophaeococcomyces mojavensis, and introducing the new genera and species Taxawa tesnikishii.</title>
        <authorList>
            <person name="Kurbessoian T."/>
            <person name="Stajich J.E."/>
        </authorList>
    </citation>
    <scope>NUCLEOTIDE SEQUENCE</scope>
    <source>
        <strain evidence="1">JES_115</strain>
    </source>
</reference>
<dbReference type="Proteomes" id="UP001172680">
    <property type="component" value="Unassembled WGS sequence"/>
</dbReference>
<keyword evidence="1" id="KW-0378">Hydrolase</keyword>
<dbReference type="EMBL" id="JAPDRP010000028">
    <property type="protein sequence ID" value="KAJ9635164.1"/>
    <property type="molecule type" value="Genomic_DNA"/>
</dbReference>
<organism evidence="1 2">
    <name type="scientific">Coniosporium tulheliwenetii</name>
    <dbReference type="NCBI Taxonomy" id="3383036"/>
    <lineage>
        <taxon>Eukaryota</taxon>
        <taxon>Fungi</taxon>
        <taxon>Dikarya</taxon>
        <taxon>Ascomycota</taxon>
        <taxon>Pezizomycotina</taxon>
        <taxon>Dothideomycetes</taxon>
        <taxon>Dothideomycetes incertae sedis</taxon>
        <taxon>Coniosporium</taxon>
    </lineage>
</organism>
<gene>
    <name evidence="1" type="primary">YME1</name>
    <name evidence="1" type="ORF">H2199_008650</name>
</gene>
<name>A0ACC2YJ68_9PEZI</name>
<evidence type="ECO:0000313" key="2">
    <source>
        <dbReference type="Proteomes" id="UP001172680"/>
    </source>
</evidence>
<keyword evidence="1" id="KW-0645">Protease</keyword>